<dbReference type="GO" id="GO:0015833">
    <property type="term" value="P:peptide transport"/>
    <property type="evidence" value="ECO:0007669"/>
    <property type="project" value="TreeGrafter"/>
</dbReference>
<dbReference type="GO" id="GO:1904680">
    <property type="term" value="F:peptide transmembrane transporter activity"/>
    <property type="evidence" value="ECO:0007669"/>
    <property type="project" value="TreeGrafter"/>
</dbReference>
<comment type="subcellular location">
    <subcellularLocation>
        <location evidence="1">Cell membrane</location>
        <topology evidence="1">Lipid-anchor</topology>
    </subcellularLocation>
</comment>
<dbReference type="CDD" id="cd00995">
    <property type="entry name" value="PBP2_NikA_DppA_OppA_like"/>
    <property type="match status" value="1"/>
</dbReference>
<dbReference type="PROSITE" id="PS01040">
    <property type="entry name" value="SBP_BACTERIAL_5"/>
    <property type="match status" value="1"/>
</dbReference>
<dbReference type="Gene3D" id="3.40.190.10">
    <property type="entry name" value="Periplasmic binding protein-like II"/>
    <property type="match status" value="1"/>
</dbReference>
<evidence type="ECO:0000259" key="4">
    <source>
        <dbReference type="Pfam" id="PF00496"/>
    </source>
</evidence>
<feature type="domain" description="Solute-binding protein family 5" evidence="4">
    <location>
        <begin position="103"/>
        <end position="452"/>
    </location>
</feature>
<dbReference type="InterPro" id="IPR023765">
    <property type="entry name" value="SBP_5_CS"/>
</dbReference>
<organism evidence="5 6">
    <name type="scientific">Saccharopolyspora spinosa</name>
    <dbReference type="NCBI Taxonomy" id="60894"/>
    <lineage>
        <taxon>Bacteria</taxon>
        <taxon>Bacillati</taxon>
        <taxon>Actinomycetota</taxon>
        <taxon>Actinomycetes</taxon>
        <taxon>Pseudonocardiales</taxon>
        <taxon>Pseudonocardiaceae</taxon>
        <taxon>Saccharopolyspora</taxon>
    </lineage>
</organism>
<accession>A0A2N3XXS6</accession>
<dbReference type="PIRSF" id="PIRSF002741">
    <property type="entry name" value="MppA"/>
    <property type="match status" value="1"/>
</dbReference>
<dbReference type="SUPFAM" id="SSF53850">
    <property type="entry name" value="Periplasmic binding protein-like II"/>
    <property type="match status" value="1"/>
</dbReference>
<comment type="caution">
    <text evidence="5">The sequence shown here is derived from an EMBL/GenBank/DDBJ whole genome shotgun (WGS) entry which is preliminary data.</text>
</comment>
<comment type="similarity">
    <text evidence="2">Belongs to the bacterial solute-binding protein 5 family.</text>
</comment>
<evidence type="ECO:0000256" key="1">
    <source>
        <dbReference type="ARBA" id="ARBA00004193"/>
    </source>
</evidence>
<keyword evidence="3" id="KW-0732">Signal</keyword>
<dbReference type="PANTHER" id="PTHR30290:SF38">
    <property type="entry name" value="D,D-DIPEPTIDE-BINDING PERIPLASMIC PROTEIN DDPA-RELATED"/>
    <property type="match status" value="1"/>
</dbReference>
<name>A0A2N3XXS6_SACSN</name>
<evidence type="ECO:0000256" key="3">
    <source>
        <dbReference type="ARBA" id="ARBA00022729"/>
    </source>
</evidence>
<dbReference type="STRING" id="994479.GCA_000194155_02273"/>
<gene>
    <name evidence="5" type="ORF">A8926_3169</name>
</gene>
<dbReference type="Pfam" id="PF00496">
    <property type="entry name" value="SBP_bac_5"/>
    <property type="match status" value="1"/>
</dbReference>
<dbReference type="PANTHER" id="PTHR30290">
    <property type="entry name" value="PERIPLASMIC BINDING COMPONENT OF ABC TRANSPORTER"/>
    <property type="match status" value="1"/>
</dbReference>
<protein>
    <submittedName>
        <fullName evidence="5">Peptide/nickel transport system substrate-binding protein</fullName>
    </submittedName>
</protein>
<dbReference type="InterPro" id="IPR039424">
    <property type="entry name" value="SBP_5"/>
</dbReference>
<evidence type="ECO:0000313" key="6">
    <source>
        <dbReference type="Proteomes" id="UP000233786"/>
    </source>
</evidence>
<keyword evidence="6" id="KW-1185">Reference proteome</keyword>
<dbReference type="Gene3D" id="3.10.105.10">
    <property type="entry name" value="Dipeptide-binding Protein, Domain 3"/>
    <property type="match status" value="1"/>
</dbReference>
<dbReference type="EMBL" id="PJNB01000001">
    <property type="protein sequence ID" value="PKW15458.1"/>
    <property type="molecule type" value="Genomic_DNA"/>
</dbReference>
<sequence>MTDNQLWPMRSVERDRDAVGNSKRRMPLLVAMVALVAVVASACAGNSSNDTNGATGTPVQGGTLDVGLTIDITSLNPYDGSGDTTSMILANLNAQLFKDYDHKVVPALAESLTRSADGKTATVTLRKGLKFSDGTPITPEDVVFSIEQAKAGSAYGSLYKEIITSEKASGEDKVDLTLVRPTPNLEALLSFPRAAIIPANFGGKSKSEYLQKPVGTGPYMFISRQPGVSIQLKKNPNYWDSGKPYIDTLDFQVFNNNNALTSAFQAKTVQAIPFAPEASIPSLTGANIVNTAAAATEMFFINGRTGPLSDVKVRQAISMAIDREAIVKGLRGPGDKPTATFVPASVLGSAHPAPVKGGDIEAAKQLLAASSYKDGATIKVIYPTGDDTLANTVQAMQAEVAKIGIKFDLQALDQGAWVNDVLGGKYELAYQNISANGTTADTTMQFFIASGAYGGGWSTDVAKSALTKYQTATDAAGQAAALDEFQNWLSAELPVIPTVWLRPSLVLKGSVAGYQGLDTVTQQALPFEGLWLNKS</sequence>
<evidence type="ECO:0000256" key="2">
    <source>
        <dbReference type="ARBA" id="ARBA00005695"/>
    </source>
</evidence>
<proteinExistence type="inferred from homology"/>
<dbReference type="InterPro" id="IPR000914">
    <property type="entry name" value="SBP_5_dom"/>
</dbReference>
<dbReference type="GO" id="GO:0042597">
    <property type="term" value="C:periplasmic space"/>
    <property type="evidence" value="ECO:0007669"/>
    <property type="project" value="UniProtKB-ARBA"/>
</dbReference>
<dbReference type="Proteomes" id="UP000233786">
    <property type="component" value="Unassembled WGS sequence"/>
</dbReference>
<dbReference type="GO" id="GO:0043190">
    <property type="term" value="C:ATP-binding cassette (ABC) transporter complex"/>
    <property type="evidence" value="ECO:0007669"/>
    <property type="project" value="InterPro"/>
</dbReference>
<evidence type="ECO:0000313" key="5">
    <source>
        <dbReference type="EMBL" id="PKW15458.1"/>
    </source>
</evidence>
<dbReference type="AlphaFoldDB" id="A0A2N3XXS6"/>
<dbReference type="InterPro" id="IPR030678">
    <property type="entry name" value="Peptide/Ni-bd"/>
</dbReference>
<dbReference type="OrthoDB" id="9796817at2"/>
<reference evidence="5" key="1">
    <citation type="submission" date="2017-12" db="EMBL/GenBank/DDBJ databases">
        <title>Sequencing the genomes of 1000 Actinobacteria strains.</title>
        <authorList>
            <person name="Klenk H.-P."/>
        </authorList>
    </citation>
    <scope>NUCLEOTIDE SEQUENCE [LARGE SCALE GENOMIC DNA]</scope>
    <source>
        <strain evidence="5">DSM 44228</strain>
    </source>
</reference>